<keyword evidence="3" id="KW-0804">Transcription</keyword>
<dbReference type="InterPro" id="IPR050204">
    <property type="entry name" value="AraC_XylS_family_regulators"/>
</dbReference>
<evidence type="ECO:0000313" key="7">
    <source>
        <dbReference type="Proteomes" id="UP000241229"/>
    </source>
</evidence>
<keyword evidence="2" id="KW-0238">DNA-binding</keyword>
<dbReference type="Pfam" id="PF14525">
    <property type="entry name" value="AraC_binding_2"/>
    <property type="match status" value="1"/>
</dbReference>
<evidence type="ECO:0000256" key="2">
    <source>
        <dbReference type="ARBA" id="ARBA00023125"/>
    </source>
</evidence>
<dbReference type="InterPro" id="IPR020449">
    <property type="entry name" value="Tscrpt_reg_AraC-type_HTH"/>
</dbReference>
<proteinExistence type="predicted"/>
<dbReference type="Proteomes" id="UP000241229">
    <property type="component" value="Unassembled WGS sequence"/>
</dbReference>
<gene>
    <name evidence="6" type="ORF">C7I84_01865</name>
</gene>
<dbReference type="PANTHER" id="PTHR46796">
    <property type="entry name" value="HTH-TYPE TRANSCRIPTIONAL ACTIVATOR RHAS-RELATED"/>
    <property type="match status" value="1"/>
</dbReference>
<evidence type="ECO:0000256" key="1">
    <source>
        <dbReference type="ARBA" id="ARBA00023015"/>
    </source>
</evidence>
<evidence type="ECO:0000259" key="5">
    <source>
        <dbReference type="PROSITE" id="PS01124"/>
    </source>
</evidence>
<evidence type="ECO:0000256" key="4">
    <source>
        <dbReference type="SAM" id="MobiDB-lite"/>
    </source>
</evidence>
<dbReference type="SMART" id="SM00342">
    <property type="entry name" value="HTH_ARAC"/>
    <property type="match status" value="1"/>
</dbReference>
<evidence type="ECO:0000256" key="3">
    <source>
        <dbReference type="ARBA" id="ARBA00023163"/>
    </source>
</evidence>
<organism evidence="6 7">
    <name type="scientific">Kumtagia ephedrae</name>
    <dbReference type="NCBI Taxonomy" id="2116701"/>
    <lineage>
        <taxon>Bacteria</taxon>
        <taxon>Pseudomonadati</taxon>
        <taxon>Pseudomonadota</taxon>
        <taxon>Alphaproteobacteria</taxon>
        <taxon>Hyphomicrobiales</taxon>
        <taxon>Phyllobacteriaceae</taxon>
        <taxon>Kumtagia</taxon>
    </lineage>
</organism>
<dbReference type="AlphaFoldDB" id="A0A2P7SRQ8"/>
<reference evidence="6 7" key="1">
    <citation type="submission" date="2018-03" db="EMBL/GenBank/DDBJ databases">
        <title>The draft genome of Mesorhizobium sp. 6GN-30.</title>
        <authorList>
            <person name="Liu L."/>
            <person name="Li L."/>
            <person name="Wang T."/>
            <person name="Zhang X."/>
            <person name="Liang L."/>
        </authorList>
    </citation>
    <scope>NUCLEOTIDE SEQUENCE [LARGE SCALE GENOMIC DNA]</scope>
    <source>
        <strain evidence="6 7">6GN30</strain>
    </source>
</reference>
<dbReference type="PROSITE" id="PS01124">
    <property type="entry name" value="HTH_ARAC_FAMILY_2"/>
    <property type="match status" value="1"/>
</dbReference>
<dbReference type="GO" id="GO:0043565">
    <property type="term" value="F:sequence-specific DNA binding"/>
    <property type="evidence" value="ECO:0007669"/>
    <property type="project" value="InterPro"/>
</dbReference>
<dbReference type="PANTHER" id="PTHR46796:SF6">
    <property type="entry name" value="ARAC SUBFAMILY"/>
    <property type="match status" value="1"/>
</dbReference>
<dbReference type="Gene3D" id="1.10.10.60">
    <property type="entry name" value="Homeodomain-like"/>
    <property type="match status" value="1"/>
</dbReference>
<evidence type="ECO:0000313" key="6">
    <source>
        <dbReference type="EMBL" id="PSJ65117.1"/>
    </source>
</evidence>
<dbReference type="GO" id="GO:0003700">
    <property type="term" value="F:DNA-binding transcription factor activity"/>
    <property type="evidence" value="ECO:0007669"/>
    <property type="project" value="InterPro"/>
</dbReference>
<dbReference type="PRINTS" id="PR00032">
    <property type="entry name" value="HTHARAC"/>
</dbReference>
<keyword evidence="7" id="KW-1185">Reference proteome</keyword>
<dbReference type="Pfam" id="PF12833">
    <property type="entry name" value="HTH_18"/>
    <property type="match status" value="1"/>
</dbReference>
<dbReference type="InterPro" id="IPR009057">
    <property type="entry name" value="Homeodomain-like_sf"/>
</dbReference>
<dbReference type="InterPro" id="IPR035418">
    <property type="entry name" value="AraC-bd_2"/>
</dbReference>
<dbReference type="SUPFAM" id="SSF46689">
    <property type="entry name" value="Homeodomain-like"/>
    <property type="match status" value="1"/>
</dbReference>
<feature type="region of interest" description="Disordered" evidence="4">
    <location>
        <begin position="305"/>
        <end position="325"/>
    </location>
</feature>
<feature type="domain" description="HTH araC/xylS-type" evidence="5">
    <location>
        <begin position="213"/>
        <end position="313"/>
    </location>
</feature>
<dbReference type="OrthoDB" id="8004517at2"/>
<name>A0A2P7SRQ8_9HYPH</name>
<sequence length="325" mass="36719">MKVSVSTTATHSADRSRHWHRAIASAYFPLDLTFRNPDRFFGDLTIWQFGEVSVSRLTSDGLQYLRQPRHLGAGRSEEFLVTVPARSEVYFSQCGSDIRCAPGGFFLERSHEPYTFSHGEPADLWVLKVTSQALAERIRGPDRLCSLRFDAANGAGGLFTDMLHLLPARFDTLTPESRTAVGRQLVDLLVLAIKADERILASRQSSVRNAHLARIEAFIRAHLQDPRLDPDMVARACGLSTRYLHTLFRDTDQTVATWIREQRLAACRAALDEPDNCQTVAEIAYRWGFGDQTQFSRAFKSQYGLPPGEYRDQSRRRRAEARGSD</sequence>
<dbReference type="EMBL" id="PXYK01000002">
    <property type="protein sequence ID" value="PSJ65117.1"/>
    <property type="molecule type" value="Genomic_DNA"/>
</dbReference>
<keyword evidence="1" id="KW-0805">Transcription regulation</keyword>
<protein>
    <submittedName>
        <fullName evidence="6">AraC family transcriptional regulator</fullName>
    </submittedName>
</protein>
<comment type="caution">
    <text evidence="6">The sequence shown here is derived from an EMBL/GenBank/DDBJ whole genome shotgun (WGS) entry which is preliminary data.</text>
</comment>
<dbReference type="InterPro" id="IPR018060">
    <property type="entry name" value="HTH_AraC"/>
</dbReference>
<dbReference type="RefSeq" id="WP_106770457.1">
    <property type="nucleotide sequence ID" value="NZ_PXYK01000002.1"/>
</dbReference>
<accession>A0A2P7SRQ8</accession>